<dbReference type="GO" id="GO:0006406">
    <property type="term" value="P:mRNA export from nucleus"/>
    <property type="evidence" value="ECO:0007669"/>
    <property type="project" value="TreeGrafter"/>
</dbReference>
<name>V9DJ03_9EURO</name>
<dbReference type="GO" id="GO:0000445">
    <property type="term" value="C:THO complex part of transcription export complex"/>
    <property type="evidence" value="ECO:0007669"/>
    <property type="project" value="TreeGrafter"/>
</dbReference>
<sequence>MAVTDVPSVATYKDLIDSCLQQLSDGREDGDIDSAVFETECAQLLSQILAIRKDATSDTLQIHNAAVETVCREIVWDIVSSVDISEPAFAQVWVLLDVINILSDNELCEPGLGFWLVEELLDSQTIEGCRKVFDYLESRREKMTAKHFKQKNLVILRCCNELLRRLSRAEDTVFCGRVFIFLFQSFPLGDKSSVNLRGEFHVENVTAFDPTPVKSEDAIKPMELDNATPQAATSGAHTPASQAQDAEKTARSTPIPRVAKTEPKDQQPPPDLDALYPRFWSLQSFFSAPTRLFDPTNMTAFKDGITQTLSCFKSVSSSSTASTTSPSDVKRGLKRKRRNVDTSSSTSTFNPKYLTNRDLFDLEIHDIAFRRHILVQALIMIDFLLSLSSTSKAKFEGLTNKSVLYPYTLSEDDAKWAQSTRSQIATYLQQGGNGNEGKFYYRMVDTVLSRDKNWVRWKAENCPPITREGVSPEMYLQARDTLTKQIESARAPLVNPPGANDLAFLSKVEPLEALKNPSKRYKVPTPEEYYRGIETDELDMDFATTEEEKRDIEERKAGKVWRALRGSKNRFVMCEKVQYGGDCKPLIEEVKTEEHEEHGEKGAEGEGEDEVKDKLQGLENGIRAEIKVEGGGEVEGHAQVVAPEKIEASPPPPPPPTEVDEPREQPGKDLDIVTRVEDAEMTDIPPASMPADTVDVKNADVTEATVDGDRDPGETD</sequence>
<feature type="region of interest" description="Disordered" evidence="1">
    <location>
        <begin position="592"/>
        <end position="716"/>
    </location>
</feature>
<dbReference type="PANTHER" id="PTHR13265">
    <property type="entry name" value="THO COMPLEX SUBUNIT 1"/>
    <property type="match status" value="1"/>
</dbReference>
<feature type="region of interest" description="Disordered" evidence="1">
    <location>
        <begin position="317"/>
        <end position="347"/>
    </location>
</feature>
<reference evidence="2 3" key="1">
    <citation type="submission" date="2013-03" db="EMBL/GenBank/DDBJ databases">
        <title>The Genome Sequence of Cladophialophora carrionii CBS 160.54.</title>
        <authorList>
            <consortium name="The Broad Institute Genomics Platform"/>
            <person name="Cuomo C."/>
            <person name="de Hoog S."/>
            <person name="Gorbushina A."/>
            <person name="Walker B."/>
            <person name="Young S.K."/>
            <person name="Zeng Q."/>
            <person name="Gargeya S."/>
            <person name="Fitzgerald M."/>
            <person name="Haas B."/>
            <person name="Abouelleil A."/>
            <person name="Allen A.W."/>
            <person name="Alvarado L."/>
            <person name="Arachchi H.M."/>
            <person name="Berlin A.M."/>
            <person name="Chapman S.B."/>
            <person name="Gainer-Dewar J."/>
            <person name="Goldberg J."/>
            <person name="Griggs A."/>
            <person name="Gujja S."/>
            <person name="Hansen M."/>
            <person name="Howarth C."/>
            <person name="Imamovic A."/>
            <person name="Ireland A."/>
            <person name="Larimer J."/>
            <person name="McCowan C."/>
            <person name="Murphy C."/>
            <person name="Pearson M."/>
            <person name="Poon T.W."/>
            <person name="Priest M."/>
            <person name="Roberts A."/>
            <person name="Saif S."/>
            <person name="Shea T."/>
            <person name="Sisk P."/>
            <person name="Sykes S."/>
            <person name="Wortman J."/>
            <person name="Nusbaum C."/>
            <person name="Birren B."/>
        </authorList>
    </citation>
    <scope>NUCLEOTIDE SEQUENCE [LARGE SCALE GENOMIC DNA]</scope>
    <source>
        <strain evidence="2 3">CBS 160.54</strain>
    </source>
</reference>
<evidence type="ECO:0000313" key="3">
    <source>
        <dbReference type="Proteomes" id="UP000030678"/>
    </source>
</evidence>
<dbReference type="OrthoDB" id="10257415at2759"/>
<dbReference type="VEuPathDB" id="FungiDB:G647_10341"/>
<dbReference type="Pfam" id="PF11957">
    <property type="entry name" value="efThoc1"/>
    <property type="match status" value="1"/>
</dbReference>
<dbReference type="HOGENOM" id="CLU_017925_1_0_1"/>
<feature type="region of interest" description="Disordered" evidence="1">
    <location>
        <begin position="229"/>
        <end position="273"/>
    </location>
</feature>
<protein>
    <submittedName>
        <fullName evidence="2">Uncharacterized protein</fullName>
    </submittedName>
</protein>
<dbReference type="GeneID" id="19988834"/>
<gene>
    <name evidence="2" type="ORF">G647_10341</name>
</gene>
<accession>V9DJ03</accession>
<feature type="compositionally biased region" description="Basic and acidic residues" evidence="1">
    <location>
        <begin position="592"/>
        <end position="604"/>
    </location>
</feature>
<evidence type="ECO:0000313" key="2">
    <source>
        <dbReference type="EMBL" id="ETI26681.1"/>
    </source>
</evidence>
<feature type="compositionally biased region" description="Basic and acidic residues" evidence="1">
    <location>
        <begin position="611"/>
        <end position="636"/>
    </location>
</feature>
<feature type="compositionally biased region" description="Low complexity" evidence="1">
    <location>
        <begin position="317"/>
        <end position="327"/>
    </location>
</feature>
<dbReference type="AlphaFoldDB" id="V9DJ03"/>
<feature type="compositionally biased region" description="Basic and acidic residues" evidence="1">
    <location>
        <begin position="660"/>
        <end position="678"/>
    </location>
</feature>
<dbReference type="PANTHER" id="PTHR13265:SF0">
    <property type="entry name" value="HPR1"/>
    <property type="match status" value="1"/>
</dbReference>
<evidence type="ECO:0000256" key="1">
    <source>
        <dbReference type="SAM" id="MobiDB-lite"/>
    </source>
</evidence>
<feature type="compositionally biased region" description="Polar residues" evidence="1">
    <location>
        <begin position="229"/>
        <end position="244"/>
    </location>
</feature>
<dbReference type="EMBL" id="KB822701">
    <property type="protein sequence ID" value="ETI26681.1"/>
    <property type="molecule type" value="Genomic_DNA"/>
</dbReference>
<dbReference type="Proteomes" id="UP000030678">
    <property type="component" value="Unassembled WGS sequence"/>
</dbReference>
<dbReference type="InterPro" id="IPR021861">
    <property type="entry name" value="THO_THOC1"/>
</dbReference>
<proteinExistence type="predicted"/>
<organism evidence="2 3">
    <name type="scientific">Cladophialophora carrionii CBS 160.54</name>
    <dbReference type="NCBI Taxonomy" id="1279043"/>
    <lineage>
        <taxon>Eukaryota</taxon>
        <taxon>Fungi</taxon>
        <taxon>Dikarya</taxon>
        <taxon>Ascomycota</taxon>
        <taxon>Pezizomycotina</taxon>
        <taxon>Eurotiomycetes</taxon>
        <taxon>Chaetothyriomycetidae</taxon>
        <taxon>Chaetothyriales</taxon>
        <taxon>Herpotrichiellaceae</taxon>
        <taxon>Cladophialophora</taxon>
    </lineage>
</organism>
<dbReference type="RefSeq" id="XP_008724554.1">
    <property type="nucleotide sequence ID" value="XM_008726332.1"/>
</dbReference>
<feature type="compositionally biased region" description="Basic and acidic residues" evidence="1">
    <location>
        <begin position="707"/>
        <end position="716"/>
    </location>
</feature>